<dbReference type="Proteomes" id="UP000182498">
    <property type="component" value="Unassembled WGS sequence"/>
</dbReference>
<dbReference type="AlphaFoldDB" id="A0A0X2NLM2"/>
<evidence type="ECO:0000259" key="2">
    <source>
        <dbReference type="Pfam" id="PF02589"/>
    </source>
</evidence>
<evidence type="ECO:0000313" key="3">
    <source>
        <dbReference type="EMBL" id="CUU66385.1"/>
    </source>
</evidence>
<gene>
    <name evidence="3" type="ORF">CVAR292_01729</name>
</gene>
<keyword evidence="4" id="KW-1185">Reference proteome</keyword>
<reference evidence="4" key="1">
    <citation type="submission" date="2015-11" db="EMBL/GenBank/DDBJ databases">
        <authorList>
            <person name="Dugat-Bony E."/>
        </authorList>
    </citation>
    <scope>NUCLEOTIDE SEQUENCE [LARGE SCALE GENOMIC DNA]</scope>
    <source>
        <strain evidence="4">Mu292</strain>
    </source>
</reference>
<dbReference type="SUPFAM" id="SSF100950">
    <property type="entry name" value="NagB/RpiA/CoA transferase-like"/>
    <property type="match status" value="1"/>
</dbReference>
<dbReference type="InterPro" id="IPR037171">
    <property type="entry name" value="NagB/RpiA_transferase-like"/>
</dbReference>
<sequence length="235" mass="24477">MTDTSDARTEVLARIRSSLGLRDGENSTLPAGETTDIPRNYRRSGDLASGSPELVDLLVDRLEDYDATVRRVADTDDAITDAVASYLAERGHGGDGNTVVAPADVDARWLGSFEDAGGEVLQDSASAPLSVADLDRVDAVVTASFCSVAESGTILLAGPDSGRRATTLVPDHHVVVVKVADIVELLPEAVTRLTDAGLHTSPVTMVAGPSASVDIELVRVQGVHGPRTLDVVLAG</sequence>
<protein>
    <submittedName>
        <fullName evidence="3">Uncharacterized conserved protein</fullName>
    </submittedName>
</protein>
<evidence type="ECO:0000256" key="1">
    <source>
        <dbReference type="SAM" id="MobiDB-lite"/>
    </source>
</evidence>
<organism evidence="3 4">
    <name type="scientific">Corynebacterium variabile</name>
    <dbReference type="NCBI Taxonomy" id="1727"/>
    <lineage>
        <taxon>Bacteria</taxon>
        <taxon>Bacillati</taxon>
        <taxon>Actinomycetota</taxon>
        <taxon>Actinomycetes</taxon>
        <taxon>Mycobacteriales</taxon>
        <taxon>Corynebacteriaceae</taxon>
        <taxon>Corynebacterium</taxon>
    </lineage>
</organism>
<dbReference type="RefSeq" id="WP_073884194.1">
    <property type="nucleotide sequence ID" value="NZ_FAUH01000011.1"/>
</dbReference>
<dbReference type="Gene3D" id="3.40.50.10420">
    <property type="entry name" value="NagB/RpiA/CoA transferase-like"/>
    <property type="match status" value="1"/>
</dbReference>
<dbReference type="PANTHER" id="PTHR43682:SF1">
    <property type="entry name" value="LACTATE UTILIZATION PROTEIN C"/>
    <property type="match status" value="1"/>
</dbReference>
<dbReference type="OrthoDB" id="9794187at2"/>
<dbReference type="InterPro" id="IPR024185">
    <property type="entry name" value="FTHF_cligase-like_sf"/>
</dbReference>
<accession>A0A0X2NLM2</accession>
<proteinExistence type="predicted"/>
<feature type="domain" description="LUD" evidence="2">
    <location>
        <begin position="59"/>
        <end position="233"/>
    </location>
</feature>
<feature type="region of interest" description="Disordered" evidence="1">
    <location>
        <begin position="22"/>
        <end position="45"/>
    </location>
</feature>
<name>A0A0X2NLM2_9CORY</name>
<dbReference type="InterPro" id="IPR003741">
    <property type="entry name" value="LUD_dom"/>
</dbReference>
<dbReference type="Pfam" id="PF02589">
    <property type="entry name" value="LUD_dom"/>
    <property type="match status" value="1"/>
</dbReference>
<dbReference type="EMBL" id="FAUH01000011">
    <property type="protein sequence ID" value="CUU66385.1"/>
    <property type="molecule type" value="Genomic_DNA"/>
</dbReference>
<dbReference type="PANTHER" id="PTHR43682">
    <property type="entry name" value="LACTATE UTILIZATION PROTEIN C"/>
    <property type="match status" value="1"/>
</dbReference>
<evidence type="ECO:0000313" key="4">
    <source>
        <dbReference type="Proteomes" id="UP000182498"/>
    </source>
</evidence>